<protein>
    <submittedName>
        <fullName evidence="1">Uncharacterized protein</fullName>
    </submittedName>
</protein>
<dbReference type="EMBL" id="BK035277">
    <property type="protein sequence ID" value="DAG90747.1"/>
    <property type="molecule type" value="Genomic_DNA"/>
</dbReference>
<accession>A0A8S5VL46</accession>
<name>A0A8S5VL46_9CAUD</name>
<organism evidence="1">
    <name type="scientific">Ackermannviridae sp</name>
    <dbReference type="NCBI Taxonomy" id="2831612"/>
    <lineage>
        <taxon>Viruses</taxon>
        <taxon>Duplodnaviria</taxon>
        <taxon>Heunggongvirae</taxon>
        <taxon>Uroviricota</taxon>
        <taxon>Caudoviricetes</taxon>
        <taxon>Pantevenvirales</taxon>
        <taxon>Ackermannviridae</taxon>
    </lineage>
</organism>
<reference evidence="1" key="1">
    <citation type="journal article" date="2021" name="Proc. Natl. Acad. Sci. U.S.A.">
        <title>A Catalog of Tens of Thousands of Viruses from Human Metagenomes Reveals Hidden Associations with Chronic Diseases.</title>
        <authorList>
            <person name="Tisza M.J."/>
            <person name="Buck C.B."/>
        </authorList>
    </citation>
    <scope>NUCLEOTIDE SEQUENCE</scope>
    <source>
        <strain evidence="1">Ct0Ba24</strain>
    </source>
</reference>
<proteinExistence type="predicted"/>
<evidence type="ECO:0000313" key="1">
    <source>
        <dbReference type="EMBL" id="DAG90747.1"/>
    </source>
</evidence>
<sequence length="461" mass="49867">MCHGAQLWHFAGRPGLQPGRPFCLRCNIQSRSMTSSVRSPGQQDQAQRPQAGAPVFAVHGGHSGGAVLGLHQGRKHIAGALVVNHDGVSLHSHTSVHIASSQVPSMSTAAGAICGFSSAATQAATYQIRAPSPIQGSTLKIASIIYFLHAPICVYLVPGVFFDAFSVHRDLHDVFDFSSFVLFDKHQHRAFPPSCFWTLRTDKPDTVCTNAYAPSGRGRAAITSRGRAAFTSRGRAAIASRGRAAITSRGRAAFTSRGRAVFTSRGRAAITSRGRAAIASRGRAVFASRGRAAIASRGRAVFTSRGRFLWRRILFICAMLPHKCNLRIYQVTQAEFCPNPQFFGAVFYAVIGFCLVQCLHLGKFLCLCGGIKPQHINGLLAKVHSRLANLCLRLFKYSVLRVLLAEASHAFAKCLVTFHSSVPSPSNLLFPPITFPFSSSKSQTNLPLPLLRHCPSPRSLP</sequence>